<dbReference type="InterPro" id="IPR003409">
    <property type="entry name" value="MORN"/>
</dbReference>
<dbReference type="PANTHER" id="PTHR43215:SF14">
    <property type="entry name" value="RADIAL SPOKE HEAD 1 HOMOLOG"/>
    <property type="match status" value="1"/>
</dbReference>
<dbReference type="Pfam" id="PF02493">
    <property type="entry name" value="MORN"/>
    <property type="match status" value="4"/>
</dbReference>
<dbReference type="EMBL" id="HBGH01005637">
    <property type="protein sequence ID" value="CAD9230973.1"/>
    <property type="molecule type" value="Transcribed_RNA"/>
</dbReference>
<feature type="compositionally biased region" description="Basic and acidic residues" evidence="2">
    <location>
        <begin position="1"/>
        <end position="10"/>
    </location>
</feature>
<gene>
    <name evidence="3" type="ORF">CCAE0312_LOCUS3027</name>
</gene>
<organism evidence="3">
    <name type="scientific">Compsopogon caeruleus</name>
    <dbReference type="NCBI Taxonomy" id="31354"/>
    <lineage>
        <taxon>Eukaryota</taxon>
        <taxon>Rhodophyta</taxon>
        <taxon>Compsopogonophyceae</taxon>
        <taxon>Compsopogonales</taxon>
        <taxon>Compsopogonaceae</taxon>
        <taxon>Compsopogon</taxon>
    </lineage>
</organism>
<keyword evidence="1" id="KW-0677">Repeat</keyword>
<protein>
    <recommendedName>
        <fullName evidence="4">MORN repeat-containing protein 5</fullName>
    </recommendedName>
</protein>
<name>A0A7S1TDC9_9RHOD</name>
<evidence type="ECO:0000256" key="2">
    <source>
        <dbReference type="SAM" id="MobiDB-lite"/>
    </source>
</evidence>
<sequence>MEKEQVRAESSRAAGLEMEHSDSECTGSDSGSRAAERRCFAGRHYKQVRLTTGEVYEGTVLDEFASSVDSGSSDSEDEATLVLDGVGKLVHPDGSLYKGEFHNGKKHGYGITYMWNGDKHVGEYRDGKFNGVGTFSGCSSSQVDAWGMPIPEKHIYYVGDFVDGRFHGAGTLKETDLQTGEVFKFEGEFENGERSGSSEESIARARTKNAYVQRVTYRTQSYFIPVERPPSSSNVTPERDSNDFDRVIALGTLSRTKSNPRNVLVQNRTSSRFALKNLNDAVNIIVPFRRLHTKSRSASLV</sequence>
<dbReference type="Gene3D" id="2.20.110.10">
    <property type="entry name" value="Histone H3 K4-specific methyltransferase SET7/9 N-terminal domain"/>
    <property type="match status" value="1"/>
</dbReference>
<feature type="region of interest" description="Disordered" evidence="2">
    <location>
        <begin position="1"/>
        <end position="33"/>
    </location>
</feature>
<dbReference type="AlphaFoldDB" id="A0A7S1TDC9"/>
<dbReference type="GO" id="GO:0005829">
    <property type="term" value="C:cytosol"/>
    <property type="evidence" value="ECO:0007669"/>
    <property type="project" value="TreeGrafter"/>
</dbReference>
<evidence type="ECO:0008006" key="4">
    <source>
        <dbReference type="Google" id="ProtNLM"/>
    </source>
</evidence>
<evidence type="ECO:0000256" key="1">
    <source>
        <dbReference type="ARBA" id="ARBA00022737"/>
    </source>
</evidence>
<accession>A0A7S1TDC9</accession>
<reference evidence="3" key="1">
    <citation type="submission" date="2021-01" db="EMBL/GenBank/DDBJ databases">
        <authorList>
            <person name="Corre E."/>
            <person name="Pelletier E."/>
            <person name="Niang G."/>
            <person name="Scheremetjew M."/>
            <person name="Finn R."/>
            <person name="Kale V."/>
            <person name="Holt S."/>
            <person name="Cochrane G."/>
            <person name="Meng A."/>
            <person name="Brown T."/>
            <person name="Cohen L."/>
        </authorList>
    </citation>
    <scope>NUCLEOTIDE SEQUENCE</scope>
    <source>
        <strain evidence="3">SAG 36.94</strain>
    </source>
</reference>
<dbReference type="SUPFAM" id="SSF82185">
    <property type="entry name" value="Histone H3 K4-specific methyltransferase SET7/9 N-terminal domain"/>
    <property type="match status" value="2"/>
</dbReference>
<dbReference type="PANTHER" id="PTHR43215">
    <property type="entry name" value="RADIAL SPOKE HEAD 1 HOMOLOG"/>
    <property type="match status" value="1"/>
</dbReference>
<dbReference type="SMART" id="SM00698">
    <property type="entry name" value="MORN"/>
    <property type="match status" value="4"/>
</dbReference>
<proteinExistence type="predicted"/>
<evidence type="ECO:0000313" key="3">
    <source>
        <dbReference type="EMBL" id="CAD9230973.1"/>
    </source>
</evidence>